<dbReference type="InterPro" id="IPR000792">
    <property type="entry name" value="Tscrpt_reg_LuxR_C"/>
</dbReference>
<dbReference type="OrthoDB" id="3178268at2"/>
<dbReference type="CDD" id="cd06170">
    <property type="entry name" value="LuxR_C_like"/>
    <property type="match status" value="1"/>
</dbReference>
<evidence type="ECO:0000256" key="2">
    <source>
        <dbReference type="SAM" id="MobiDB-lite"/>
    </source>
</evidence>
<dbReference type="GO" id="GO:0003677">
    <property type="term" value="F:DNA binding"/>
    <property type="evidence" value="ECO:0007669"/>
    <property type="project" value="UniProtKB-KW"/>
</dbReference>
<feature type="region of interest" description="Disordered" evidence="2">
    <location>
        <begin position="1"/>
        <end position="132"/>
    </location>
</feature>
<reference evidence="4 5" key="1">
    <citation type="submission" date="2019-03" db="EMBL/GenBank/DDBJ databases">
        <title>Diversity of the mouse oral microbiome.</title>
        <authorList>
            <person name="Joseph S."/>
            <person name="Aduse-Opoku J."/>
            <person name="Curtis M."/>
            <person name="Wade W."/>
            <person name="Hashim A."/>
        </authorList>
    </citation>
    <scope>NUCLEOTIDE SEQUENCE [LARGE SCALE GENOMIC DNA]</scope>
    <source>
        <strain evidence="4 5">P1012</strain>
    </source>
</reference>
<organism evidence="4 5">
    <name type="scientific">Microbacterium paludicola</name>
    <dbReference type="NCBI Taxonomy" id="300019"/>
    <lineage>
        <taxon>Bacteria</taxon>
        <taxon>Bacillati</taxon>
        <taxon>Actinomycetota</taxon>
        <taxon>Actinomycetes</taxon>
        <taxon>Micrococcales</taxon>
        <taxon>Microbacteriaceae</taxon>
        <taxon>Microbacterium</taxon>
    </lineage>
</organism>
<proteinExistence type="predicted"/>
<dbReference type="SUPFAM" id="SSF46894">
    <property type="entry name" value="C-terminal effector domain of the bipartite response regulators"/>
    <property type="match status" value="1"/>
</dbReference>
<feature type="domain" description="HTH luxR-type" evidence="3">
    <location>
        <begin position="143"/>
        <end position="208"/>
    </location>
</feature>
<dbReference type="PANTHER" id="PTHR43214:SF42">
    <property type="entry name" value="TRANSCRIPTIONAL REGULATORY PROTEIN DESR"/>
    <property type="match status" value="1"/>
</dbReference>
<dbReference type="PROSITE" id="PS50043">
    <property type="entry name" value="HTH_LUXR_2"/>
    <property type="match status" value="1"/>
</dbReference>
<dbReference type="Gene3D" id="1.10.10.10">
    <property type="entry name" value="Winged helix-like DNA-binding domain superfamily/Winged helix DNA-binding domain"/>
    <property type="match status" value="1"/>
</dbReference>
<dbReference type="Proteomes" id="UP000298358">
    <property type="component" value="Unassembled WGS sequence"/>
</dbReference>
<dbReference type="AlphaFoldDB" id="A0A4Y9FW96"/>
<sequence>MPSGAPPPRRRTSCSRPSSASGHRRRSAYSARARRRAATCSRLGAGSAAARLRREQPGARRDGDREDREAPSDGPRGIRSRISAGEQGPQRVDHRGERLVRRDRLEPVGHALDGDERARHVGQEQQDEPVHARRVGAAGCEADRGGANPLSERERQILRECLDGRPVAAVAASVHLSPGTVRNYLSVTIAKTGTATRVEAARAAQRNGWLLPDRRGITRFSVAPVTWVPLATRVYIRPAQPLQ</sequence>
<dbReference type="InterPro" id="IPR039420">
    <property type="entry name" value="WalR-like"/>
</dbReference>
<evidence type="ECO:0000313" key="4">
    <source>
        <dbReference type="EMBL" id="TFU32811.1"/>
    </source>
</evidence>
<evidence type="ECO:0000259" key="3">
    <source>
        <dbReference type="PROSITE" id="PS50043"/>
    </source>
</evidence>
<keyword evidence="5" id="KW-1185">Reference proteome</keyword>
<comment type="caution">
    <text evidence="4">The sequence shown here is derived from an EMBL/GenBank/DDBJ whole genome shotgun (WGS) entry which is preliminary data.</text>
</comment>
<feature type="compositionally biased region" description="Basic and acidic residues" evidence="2">
    <location>
        <begin position="52"/>
        <end position="71"/>
    </location>
</feature>
<evidence type="ECO:0000313" key="5">
    <source>
        <dbReference type="Proteomes" id="UP000298358"/>
    </source>
</evidence>
<feature type="compositionally biased region" description="Basic and acidic residues" evidence="2">
    <location>
        <begin position="91"/>
        <end position="122"/>
    </location>
</feature>
<gene>
    <name evidence="4" type="ORF">E4U02_08780</name>
</gene>
<dbReference type="InterPro" id="IPR016032">
    <property type="entry name" value="Sig_transdc_resp-reg_C-effctor"/>
</dbReference>
<keyword evidence="1" id="KW-0238">DNA-binding</keyword>
<dbReference type="InterPro" id="IPR036388">
    <property type="entry name" value="WH-like_DNA-bd_sf"/>
</dbReference>
<protein>
    <submittedName>
        <fullName evidence="4">LuxR family transcriptional regulator</fullName>
    </submittedName>
</protein>
<dbReference type="SMART" id="SM00421">
    <property type="entry name" value="HTH_LUXR"/>
    <property type="match status" value="1"/>
</dbReference>
<feature type="compositionally biased region" description="Low complexity" evidence="2">
    <location>
        <begin position="38"/>
        <end position="50"/>
    </location>
</feature>
<feature type="compositionally biased region" description="Basic residues" evidence="2">
    <location>
        <begin position="22"/>
        <end position="37"/>
    </location>
</feature>
<accession>A0A4Y9FW96</accession>
<name>A0A4Y9FW96_9MICO</name>
<dbReference type="GO" id="GO:0006355">
    <property type="term" value="P:regulation of DNA-templated transcription"/>
    <property type="evidence" value="ECO:0007669"/>
    <property type="project" value="InterPro"/>
</dbReference>
<evidence type="ECO:0000256" key="1">
    <source>
        <dbReference type="ARBA" id="ARBA00023125"/>
    </source>
</evidence>
<dbReference type="PANTHER" id="PTHR43214">
    <property type="entry name" value="TWO-COMPONENT RESPONSE REGULATOR"/>
    <property type="match status" value="1"/>
</dbReference>
<dbReference type="Pfam" id="PF00196">
    <property type="entry name" value="GerE"/>
    <property type="match status" value="1"/>
</dbReference>
<dbReference type="PRINTS" id="PR00038">
    <property type="entry name" value="HTHLUXR"/>
</dbReference>
<dbReference type="EMBL" id="SPQB01000018">
    <property type="protein sequence ID" value="TFU32811.1"/>
    <property type="molecule type" value="Genomic_DNA"/>
</dbReference>